<dbReference type="EMBL" id="CP017641">
    <property type="protein sequence ID" value="APZ95569.1"/>
    <property type="molecule type" value="Genomic_DNA"/>
</dbReference>
<dbReference type="InterPro" id="IPR032812">
    <property type="entry name" value="SbsA_Ig"/>
</dbReference>
<accession>A0A1P8WND4</accession>
<keyword evidence="4" id="KW-1185">Reference proteome</keyword>
<dbReference type="Proteomes" id="UP000187735">
    <property type="component" value="Chromosome"/>
</dbReference>
<evidence type="ECO:0000313" key="4">
    <source>
        <dbReference type="Proteomes" id="UP000187735"/>
    </source>
</evidence>
<evidence type="ECO:0000313" key="3">
    <source>
        <dbReference type="EMBL" id="APZ95569.1"/>
    </source>
</evidence>
<dbReference type="Pfam" id="PF13205">
    <property type="entry name" value="Big_5"/>
    <property type="match status" value="1"/>
</dbReference>
<evidence type="ECO:0000259" key="2">
    <source>
        <dbReference type="Pfam" id="PF13205"/>
    </source>
</evidence>
<dbReference type="RefSeq" id="WP_077026715.1">
    <property type="nucleotide sequence ID" value="NZ_CP017641.1"/>
</dbReference>
<keyword evidence="1" id="KW-0732">Signal</keyword>
<dbReference type="KEGG" id="fmr:Fuma_05228"/>
<reference evidence="3 4" key="1">
    <citation type="journal article" date="2016" name="Front. Microbiol.">
        <title>Fuerstia marisgermanicae gen. nov., sp. nov., an Unusual Member of the Phylum Planctomycetes from the German Wadden Sea.</title>
        <authorList>
            <person name="Kohn T."/>
            <person name="Heuer A."/>
            <person name="Jogler M."/>
            <person name="Vollmers J."/>
            <person name="Boedeker C."/>
            <person name="Bunk B."/>
            <person name="Rast P."/>
            <person name="Borchert D."/>
            <person name="Glockner I."/>
            <person name="Freese H.M."/>
            <person name="Klenk H.P."/>
            <person name="Overmann J."/>
            <person name="Kaster A.K."/>
            <person name="Rohde M."/>
            <person name="Wiegand S."/>
            <person name="Jogler C."/>
        </authorList>
    </citation>
    <scope>NUCLEOTIDE SEQUENCE [LARGE SCALE GENOMIC DNA]</scope>
    <source>
        <strain evidence="3 4">NH11</strain>
    </source>
</reference>
<name>A0A1P8WND4_9PLAN</name>
<dbReference type="AlphaFoldDB" id="A0A1P8WND4"/>
<sequence>MTTSLEFALINASAICLVPVTGSVRTGMVPQRARLAHRCWAAVILSLTVATFASPSSAATAPKVVSTFPPDAAEDVSTETVLKVQFDQPMRAGSISLEWEGHARESGFRLRGPVTYDESRHEFSLPVCLRPDATHTVSVNPGERHRNFQSAAGVTADVFKWTFETQKAPKASNGAQVVNISPKPDSEVALMTLLRIKFDRPMASEWYGFSAGQDPFGGKCQIAGEVTYDAATHEFVIPVSFPPNWNGTLNLTGFRSADGQPATAKEVPYRTLRTLVSAETEARLAAAERSEELIAVIGKIRDSHSKIRSVKLTATSTMEYSAEVWSYRLTRRTSVFAKQGDKYFGDVSQIMNLRAFQVGSDGKQCWHRHNDKLTVAASDDVLRQNVSIAEGFGQLTEMQPVEVIRKYRLEYAGQTTFNERPCYVLRGWASLESWWSRTKMVGSFNEWLVDKGTGLVVLTRHGRMSGTQFLYESINEDLPPTLFAVPQGAGLVHSPVEPLGEGYDVRFLNVIDGTNGRMSVRWGKHGKAGRSSSGLN</sequence>
<gene>
    <name evidence="3" type="ORF">Fuma_05228</name>
</gene>
<feature type="domain" description="SbsA Ig-like" evidence="2">
    <location>
        <begin position="59"/>
        <end position="165"/>
    </location>
</feature>
<organism evidence="3 4">
    <name type="scientific">Fuerstiella marisgermanici</name>
    <dbReference type="NCBI Taxonomy" id="1891926"/>
    <lineage>
        <taxon>Bacteria</taxon>
        <taxon>Pseudomonadati</taxon>
        <taxon>Planctomycetota</taxon>
        <taxon>Planctomycetia</taxon>
        <taxon>Planctomycetales</taxon>
        <taxon>Planctomycetaceae</taxon>
        <taxon>Fuerstiella</taxon>
    </lineage>
</organism>
<protein>
    <recommendedName>
        <fullName evidence="2">SbsA Ig-like domain-containing protein</fullName>
    </recommendedName>
</protein>
<proteinExistence type="predicted"/>
<evidence type="ECO:0000256" key="1">
    <source>
        <dbReference type="ARBA" id="ARBA00022729"/>
    </source>
</evidence>